<proteinExistence type="predicted"/>
<dbReference type="Pfam" id="PF03050">
    <property type="entry name" value="DDE_Tnp_IS66"/>
    <property type="match status" value="1"/>
</dbReference>
<evidence type="ECO:0000313" key="4">
    <source>
        <dbReference type="Proteomes" id="UP000471364"/>
    </source>
</evidence>
<evidence type="ECO:0000259" key="2">
    <source>
        <dbReference type="Pfam" id="PF03050"/>
    </source>
</evidence>
<dbReference type="Proteomes" id="UP000471364">
    <property type="component" value="Unassembled WGS sequence"/>
</dbReference>
<keyword evidence="4" id="KW-1185">Reference proteome</keyword>
<evidence type="ECO:0000256" key="1">
    <source>
        <dbReference type="SAM" id="MobiDB-lite"/>
    </source>
</evidence>
<dbReference type="EMBL" id="WAAR01000234">
    <property type="protein sequence ID" value="KAB1102710.1"/>
    <property type="molecule type" value="Genomic_DNA"/>
</dbReference>
<sequence length="111" mass="12044">MSSPGLGGSATDVLRLAHDLRVPFDNTLAERAIRMVKLRLKISGGLHTWAGAGIFCHTRSYLSTARALTPSTPSFNSTTDGPDPPRYLFDRPQPGSLGRPARYDFLPLSFG</sequence>
<gene>
    <name evidence="3" type="ORF">F6X54_31010</name>
</gene>
<evidence type="ECO:0000313" key="3">
    <source>
        <dbReference type="EMBL" id="KAB1102710.1"/>
    </source>
</evidence>
<feature type="compositionally biased region" description="Polar residues" evidence="1">
    <location>
        <begin position="69"/>
        <end position="80"/>
    </location>
</feature>
<feature type="domain" description="Transposase IS66 central" evidence="2">
    <location>
        <begin position="13"/>
        <end position="52"/>
    </location>
</feature>
<dbReference type="InterPro" id="IPR004291">
    <property type="entry name" value="Transposase_IS66_central"/>
</dbReference>
<name>A0ABQ6U7D3_9ACTN</name>
<protein>
    <submittedName>
        <fullName evidence="3">Transposase</fullName>
    </submittedName>
</protein>
<feature type="region of interest" description="Disordered" evidence="1">
    <location>
        <begin position="68"/>
        <end position="98"/>
    </location>
</feature>
<comment type="caution">
    <text evidence="3">The sequence shown here is derived from an EMBL/GenBank/DDBJ whole genome shotgun (WGS) entry which is preliminary data.</text>
</comment>
<accession>A0ABQ6U7D3</accession>
<reference evidence="3 4" key="1">
    <citation type="submission" date="2019-09" db="EMBL/GenBank/DDBJ databases">
        <title>High taxonomic diversity of Micromonospora strains isolated from Medicago sativa nodules in different geographical locations.</title>
        <authorList>
            <person name="Martinez-Hidalgo P."/>
            <person name="Flores-Felix J.D."/>
            <person name="Velazquez E."/>
            <person name="Brau L."/>
            <person name="Trujillo M.E."/>
            <person name="Martinez-Molina E."/>
        </authorList>
    </citation>
    <scope>NUCLEOTIDE SEQUENCE [LARGE SCALE GENOMIC DNA]</scope>
    <source>
        <strain evidence="3 4">ALFB5</strain>
    </source>
</reference>
<organism evidence="3 4">
    <name type="scientific">Micromonospora aurantiaca</name>
    <name type="common">nom. illeg.</name>
    <dbReference type="NCBI Taxonomy" id="47850"/>
    <lineage>
        <taxon>Bacteria</taxon>
        <taxon>Bacillati</taxon>
        <taxon>Actinomycetota</taxon>
        <taxon>Actinomycetes</taxon>
        <taxon>Micromonosporales</taxon>
        <taxon>Micromonosporaceae</taxon>
        <taxon>Micromonospora</taxon>
    </lineage>
</organism>